<sequence length="79" mass="8974">SNDEPGTYKFTTSVKLDEAMFQNDVFNPSWVAIYPENPTSSLDIERRCSGESCLPQLNMTLEWSGRLCSTPVPNFIKIR</sequence>
<name>A0A0N1IJ97_PAPMA</name>
<evidence type="ECO:0000313" key="1">
    <source>
        <dbReference type="EMBL" id="KPJ20833.1"/>
    </source>
</evidence>
<keyword evidence="2" id="KW-1185">Reference proteome</keyword>
<dbReference type="EMBL" id="LADJ01000489">
    <property type="protein sequence ID" value="KPJ20833.1"/>
    <property type="molecule type" value="Genomic_DNA"/>
</dbReference>
<organism evidence="1 2">
    <name type="scientific">Papilio machaon</name>
    <name type="common">Old World swallowtail butterfly</name>
    <dbReference type="NCBI Taxonomy" id="76193"/>
    <lineage>
        <taxon>Eukaryota</taxon>
        <taxon>Metazoa</taxon>
        <taxon>Ecdysozoa</taxon>
        <taxon>Arthropoda</taxon>
        <taxon>Hexapoda</taxon>
        <taxon>Insecta</taxon>
        <taxon>Pterygota</taxon>
        <taxon>Neoptera</taxon>
        <taxon>Endopterygota</taxon>
        <taxon>Lepidoptera</taxon>
        <taxon>Glossata</taxon>
        <taxon>Ditrysia</taxon>
        <taxon>Papilionoidea</taxon>
        <taxon>Papilionidae</taxon>
        <taxon>Papilioninae</taxon>
        <taxon>Papilio</taxon>
    </lineage>
</organism>
<protein>
    <submittedName>
        <fullName evidence="1">Uncharacterized protein</fullName>
    </submittedName>
</protein>
<comment type="caution">
    <text evidence="1">The sequence shown here is derived from an EMBL/GenBank/DDBJ whole genome shotgun (WGS) entry which is preliminary data.</text>
</comment>
<proteinExistence type="predicted"/>
<dbReference type="Proteomes" id="UP000053240">
    <property type="component" value="Unassembled WGS sequence"/>
</dbReference>
<dbReference type="AlphaFoldDB" id="A0A0N1IJ97"/>
<dbReference type="InParanoid" id="A0A0N1IJ97"/>
<accession>A0A0N1IJ97</accession>
<gene>
    <name evidence="1" type="ORF">RR48_00141</name>
</gene>
<evidence type="ECO:0000313" key="2">
    <source>
        <dbReference type="Proteomes" id="UP000053240"/>
    </source>
</evidence>
<feature type="non-terminal residue" evidence="1">
    <location>
        <position position="1"/>
    </location>
</feature>
<reference evidence="1 2" key="1">
    <citation type="journal article" date="2015" name="Nat. Commun.">
        <title>Outbred genome sequencing and CRISPR/Cas9 gene editing in butterflies.</title>
        <authorList>
            <person name="Li X."/>
            <person name="Fan D."/>
            <person name="Zhang W."/>
            <person name="Liu G."/>
            <person name="Zhang L."/>
            <person name="Zhao L."/>
            <person name="Fang X."/>
            <person name="Chen L."/>
            <person name="Dong Y."/>
            <person name="Chen Y."/>
            <person name="Ding Y."/>
            <person name="Zhao R."/>
            <person name="Feng M."/>
            <person name="Zhu Y."/>
            <person name="Feng Y."/>
            <person name="Jiang X."/>
            <person name="Zhu D."/>
            <person name="Xiang H."/>
            <person name="Feng X."/>
            <person name="Li S."/>
            <person name="Wang J."/>
            <person name="Zhang G."/>
            <person name="Kronforst M.R."/>
            <person name="Wang W."/>
        </authorList>
    </citation>
    <scope>NUCLEOTIDE SEQUENCE [LARGE SCALE GENOMIC DNA]</scope>
    <source>
        <strain evidence="1">Ya'a_city_454_Pm</strain>
        <tissue evidence="1">Whole body</tissue>
    </source>
</reference>